<dbReference type="AlphaFoldDB" id="A0AAV7VTZ4"/>
<evidence type="ECO:0000313" key="2">
    <source>
        <dbReference type="Proteomes" id="UP001066276"/>
    </source>
</evidence>
<dbReference type="EMBL" id="JANPWB010000002">
    <property type="protein sequence ID" value="KAJ1204763.1"/>
    <property type="molecule type" value="Genomic_DNA"/>
</dbReference>
<evidence type="ECO:0000313" key="1">
    <source>
        <dbReference type="EMBL" id="KAJ1204763.1"/>
    </source>
</evidence>
<comment type="caution">
    <text evidence="1">The sequence shown here is derived from an EMBL/GenBank/DDBJ whole genome shotgun (WGS) entry which is preliminary data.</text>
</comment>
<reference evidence="1" key="1">
    <citation type="journal article" date="2022" name="bioRxiv">
        <title>Sequencing and chromosome-scale assembly of the giantPleurodeles waltlgenome.</title>
        <authorList>
            <person name="Brown T."/>
            <person name="Elewa A."/>
            <person name="Iarovenko S."/>
            <person name="Subramanian E."/>
            <person name="Araus A.J."/>
            <person name="Petzold A."/>
            <person name="Susuki M."/>
            <person name="Suzuki K.-i.T."/>
            <person name="Hayashi T."/>
            <person name="Toyoda A."/>
            <person name="Oliveira C."/>
            <person name="Osipova E."/>
            <person name="Leigh N.D."/>
            <person name="Simon A."/>
            <person name="Yun M.H."/>
        </authorList>
    </citation>
    <scope>NUCLEOTIDE SEQUENCE</scope>
    <source>
        <strain evidence="1">20211129_DDA</strain>
        <tissue evidence="1">Liver</tissue>
    </source>
</reference>
<sequence>MREATAAVRFVVFGGWAGDRTDSPTHWGRARTRIQAWRLQPRLLLDPPFRHELSQHISAYFKLNNGTASPRALEWDAPEVVVRGICMSAMAWDAARAPR</sequence>
<name>A0AAV7VTZ4_PLEWA</name>
<protein>
    <submittedName>
        <fullName evidence="1">Uncharacterized protein</fullName>
    </submittedName>
</protein>
<accession>A0AAV7VTZ4</accession>
<proteinExistence type="predicted"/>
<gene>
    <name evidence="1" type="ORF">NDU88_000201</name>
</gene>
<dbReference type="Proteomes" id="UP001066276">
    <property type="component" value="Chromosome 1_2"/>
</dbReference>
<keyword evidence="2" id="KW-1185">Reference proteome</keyword>
<organism evidence="1 2">
    <name type="scientific">Pleurodeles waltl</name>
    <name type="common">Iberian ribbed newt</name>
    <dbReference type="NCBI Taxonomy" id="8319"/>
    <lineage>
        <taxon>Eukaryota</taxon>
        <taxon>Metazoa</taxon>
        <taxon>Chordata</taxon>
        <taxon>Craniata</taxon>
        <taxon>Vertebrata</taxon>
        <taxon>Euteleostomi</taxon>
        <taxon>Amphibia</taxon>
        <taxon>Batrachia</taxon>
        <taxon>Caudata</taxon>
        <taxon>Salamandroidea</taxon>
        <taxon>Salamandridae</taxon>
        <taxon>Pleurodelinae</taxon>
        <taxon>Pleurodeles</taxon>
    </lineage>
</organism>